<gene>
    <name evidence="2" type="ORF">BpHYR1_016889</name>
</gene>
<sequence length="152" mass="16865">MKGLQTLEPTLASLVVQRPADVLEKCVVQKFVRTLAHPLANFVDADGANVGAHVPVPVYEHGLEYEVDKVLDFLFVFGELVFFLHKQFDAVLGTLRLRLLLFVGVLALIGVLGDAEREQRVDQSGHYFEDGEGGRVTKGADLRVGQRYQKCD</sequence>
<reference evidence="2 3" key="1">
    <citation type="journal article" date="2018" name="Sci. Rep.">
        <title>Genomic signatures of local adaptation to the degree of environmental predictability in rotifers.</title>
        <authorList>
            <person name="Franch-Gras L."/>
            <person name="Hahn C."/>
            <person name="Garcia-Roger E.M."/>
            <person name="Carmona M.J."/>
            <person name="Serra M."/>
            <person name="Gomez A."/>
        </authorList>
    </citation>
    <scope>NUCLEOTIDE SEQUENCE [LARGE SCALE GENOMIC DNA]</scope>
    <source>
        <strain evidence="2">HYR1</strain>
    </source>
</reference>
<keyword evidence="1" id="KW-0812">Transmembrane</keyword>
<evidence type="ECO:0000313" key="3">
    <source>
        <dbReference type="Proteomes" id="UP000276133"/>
    </source>
</evidence>
<accession>A0A3M7RG58</accession>
<dbReference type="AlphaFoldDB" id="A0A3M7RG58"/>
<organism evidence="2 3">
    <name type="scientific">Brachionus plicatilis</name>
    <name type="common">Marine rotifer</name>
    <name type="synonym">Brachionus muelleri</name>
    <dbReference type="NCBI Taxonomy" id="10195"/>
    <lineage>
        <taxon>Eukaryota</taxon>
        <taxon>Metazoa</taxon>
        <taxon>Spiralia</taxon>
        <taxon>Gnathifera</taxon>
        <taxon>Rotifera</taxon>
        <taxon>Eurotatoria</taxon>
        <taxon>Monogononta</taxon>
        <taxon>Pseudotrocha</taxon>
        <taxon>Ploima</taxon>
        <taxon>Brachionidae</taxon>
        <taxon>Brachionus</taxon>
    </lineage>
</organism>
<dbReference type="Proteomes" id="UP000276133">
    <property type="component" value="Unassembled WGS sequence"/>
</dbReference>
<keyword evidence="1" id="KW-1133">Transmembrane helix</keyword>
<name>A0A3M7RG58_BRAPC</name>
<protein>
    <submittedName>
        <fullName evidence="2">Uncharacterized protein</fullName>
    </submittedName>
</protein>
<evidence type="ECO:0000313" key="2">
    <source>
        <dbReference type="EMBL" id="RNA22500.1"/>
    </source>
</evidence>
<comment type="caution">
    <text evidence="2">The sequence shown here is derived from an EMBL/GenBank/DDBJ whole genome shotgun (WGS) entry which is preliminary data.</text>
</comment>
<evidence type="ECO:0000256" key="1">
    <source>
        <dbReference type="SAM" id="Phobius"/>
    </source>
</evidence>
<dbReference type="EMBL" id="REGN01003439">
    <property type="protein sequence ID" value="RNA22500.1"/>
    <property type="molecule type" value="Genomic_DNA"/>
</dbReference>
<keyword evidence="1" id="KW-0472">Membrane</keyword>
<proteinExistence type="predicted"/>
<keyword evidence="3" id="KW-1185">Reference proteome</keyword>
<feature type="transmembrane region" description="Helical" evidence="1">
    <location>
        <begin position="95"/>
        <end position="113"/>
    </location>
</feature>